<name>A0A8J7MQ78_9RHOB</name>
<feature type="chain" id="PRO_5035151472" evidence="2">
    <location>
        <begin position="20"/>
        <end position="311"/>
    </location>
</feature>
<evidence type="ECO:0000313" key="3">
    <source>
        <dbReference type="EMBL" id="MBL4926725.1"/>
    </source>
</evidence>
<keyword evidence="2" id="KW-0732">Signal</keyword>
<feature type="compositionally biased region" description="Low complexity" evidence="1">
    <location>
        <begin position="38"/>
        <end position="51"/>
    </location>
</feature>
<dbReference type="Pfam" id="PF11150">
    <property type="entry name" value="DUF2927"/>
    <property type="match status" value="1"/>
</dbReference>
<dbReference type="AlphaFoldDB" id="A0A8J7MQ78"/>
<dbReference type="RefSeq" id="WP_202657523.1">
    <property type="nucleotide sequence ID" value="NZ_JAESVP010000001.1"/>
</dbReference>
<gene>
    <name evidence="3" type="ORF">JI744_01280</name>
</gene>
<protein>
    <submittedName>
        <fullName evidence="3">DUF2927 domain-containing protein</fullName>
    </submittedName>
</protein>
<comment type="caution">
    <text evidence="3">The sequence shown here is derived from an EMBL/GenBank/DDBJ whole genome shotgun (WGS) entry which is preliminary data.</text>
</comment>
<dbReference type="EMBL" id="JAESVP010000001">
    <property type="protein sequence ID" value="MBL4926725.1"/>
    <property type="molecule type" value="Genomic_DNA"/>
</dbReference>
<evidence type="ECO:0000313" key="4">
    <source>
        <dbReference type="Proteomes" id="UP000619033"/>
    </source>
</evidence>
<feature type="region of interest" description="Disordered" evidence="1">
    <location>
        <begin position="31"/>
        <end position="51"/>
    </location>
</feature>
<dbReference type="PROSITE" id="PS51257">
    <property type="entry name" value="PROKAR_LIPOPROTEIN"/>
    <property type="match status" value="1"/>
</dbReference>
<dbReference type="Proteomes" id="UP000619033">
    <property type="component" value="Unassembled WGS sequence"/>
</dbReference>
<keyword evidence="4" id="KW-1185">Reference proteome</keyword>
<evidence type="ECO:0000256" key="2">
    <source>
        <dbReference type="SAM" id="SignalP"/>
    </source>
</evidence>
<accession>A0A8J7MQ78</accession>
<organism evidence="3 4">
    <name type="scientific">Fuscibacter oryzae</name>
    <dbReference type="NCBI Taxonomy" id="2803939"/>
    <lineage>
        <taxon>Bacteria</taxon>
        <taxon>Pseudomonadati</taxon>
        <taxon>Pseudomonadota</taxon>
        <taxon>Alphaproteobacteria</taxon>
        <taxon>Rhodobacterales</taxon>
        <taxon>Paracoccaceae</taxon>
        <taxon>Fuscibacter</taxon>
    </lineage>
</organism>
<sequence>MTRALRPFGLMLAVGLALSACVTPPAGRNVTPPARPIAQTPPANAPDTPASAAARAYYGQVQQALLSQGLLRTDGGGPDTPFSADLLTRNFIKIALYDEYDRGGAPSSVGQLRRWNAPVRVGLRFGASVSAQRRATDTAMVGSYLARLSRLTGHAIALDDIAPNFYVYMVSEDERRALGPEIRAAMPELGPGDVRSVTDMPRSTYCIVLAQSAGSTGVYQHAFAVIRSEHPDLLRLSCVHEEIAQGLGLPNDSPLARPSIFNDDEEFALLTRQDEMMLRLLYNPALRPGMTEAEARPIVTDLAKGLVGGES</sequence>
<reference evidence="3" key="1">
    <citation type="submission" date="2021-01" db="EMBL/GenBank/DDBJ databases">
        <title>Genome seq and assembly of Tabrizicola sp. KVB23.</title>
        <authorList>
            <person name="Chhetri G."/>
        </authorList>
    </citation>
    <scope>NUCLEOTIDE SEQUENCE</scope>
    <source>
        <strain evidence="3">KVB23</strain>
    </source>
</reference>
<proteinExistence type="predicted"/>
<dbReference type="InterPro" id="IPR021323">
    <property type="entry name" value="DUF2927"/>
</dbReference>
<feature type="signal peptide" evidence="2">
    <location>
        <begin position="1"/>
        <end position="19"/>
    </location>
</feature>
<evidence type="ECO:0000256" key="1">
    <source>
        <dbReference type="SAM" id="MobiDB-lite"/>
    </source>
</evidence>